<name>A0AAF0V1J2_SOLVR</name>
<evidence type="ECO:0000256" key="3">
    <source>
        <dbReference type="ARBA" id="ARBA00022490"/>
    </source>
</evidence>
<dbReference type="Pfam" id="PF10497">
    <property type="entry name" value="zf-4CXXC_R1"/>
    <property type="match status" value="1"/>
</dbReference>
<feature type="compositionally biased region" description="Basic and acidic residues" evidence="10">
    <location>
        <begin position="26"/>
        <end position="35"/>
    </location>
</feature>
<dbReference type="EMBL" id="CP133623">
    <property type="protein sequence ID" value="WMV57083.1"/>
    <property type="molecule type" value="Genomic_DNA"/>
</dbReference>
<dbReference type="PANTHER" id="PTHR31169">
    <property type="entry name" value="OS05G0300700 PROTEIN"/>
    <property type="match status" value="1"/>
</dbReference>
<dbReference type="InterPro" id="IPR040221">
    <property type="entry name" value="CDCA7/CDA7L"/>
</dbReference>
<dbReference type="InterPro" id="IPR018866">
    <property type="entry name" value="Znf-4CXXC_R1"/>
</dbReference>
<keyword evidence="8" id="KW-0804">Transcription</keyword>
<keyword evidence="13" id="KW-1185">Reference proteome</keyword>
<gene>
    <name evidence="12" type="ORF">MTR67_050468</name>
</gene>
<dbReference type="GO" id="GO:0006355">
    <property type="term" value="P:regulation of DNA-templated transcription"/>
    <property type="evidence" value="ECO:0007669"/>
    <property type="project" value="InterPro"/>
</dbReference>
<reference evidence="12" key="1">
    <citation type="submission" date="2023-08" db="EMBL/GenBank/DDBJ databases">
        <title>A de novo genome assembly of Solanum verrucosum Schlechtendal, a Mexican diploid species geographically isolated from the other diploid A-genome species in potato relatives.</title>
        <authorList>
            <person name="Hosaka K."/>
        </authorList>
    </citation>
    <scope>NUCLEOTIDE SEQUENCE</scope>
    <source>
        <tissue evidence="12">Young leaves</tissue>
    </source>
</reference>
<evidence type="ECO:0000256" key="10">
    <source>
        <dbReference type="SAM" id="MobiDB-lite"/>
    </source>
</evidence>
<accession>A0AAF0V1J2</accession>
<evidence type="ECO:0000313" key="12">
    <source>
        <dbReference type="EMBL" id="WMV57083.1"/>
    </source>
</evidence>
<dbReference type="AlphaFoldDB" id="A0AAF0V1J2"/>
<evidence type="ECO:0000256" key="8">
    <source>
        <dbReference type="ARBA" id="ARBA00023163"/>
    </source>
</evidence>
<keyword evidence="4" id="KW-1017">Isopeptide bond</keyword>
<sequence>MFSRKQIHTIGKNNVVFGETFLYKRRGGDNQDRTRSKLKKKKEKEKEKKKKKKKKKKKEKKKKKKQKKEKKEKKKQKEKKKKKERGREEAGSKRGAAAEEEPNDGAAAGDYEKRRAERIKENKERLHKLGILELTKNLNPPSKKLTTPRISRQVVSIDDPPRRSFRLKDKPPVSYKEKTIPKTDKISKEDVEINIGEGENTEFYTEEHEKLLGDCQNAWNLCVDGYGEDGQRVYDPDNGKSCHQCRQKTLGQRTACSNCKLGQGQFCGDCLYMRYGENVTETNENANWICPVCRGICNCSLCRRAKGYAATGAIYRKVLRLGYKSVAHYLVKTRMRSDHEDLSSADSPSRKSIVPFTEFTNTLSTSQTDDNKTLKGGERTHCDGDDAYCDEEDVNE</sequence>
<dbReference type="Proteomes" id="UP001234989">
    <property type="component" value="Chromosome 12"/>
</dbReference>
<feature type="compositionally biased region" description="Acidic residues" evidence="10">
    <location>
        <begin position="385"/>
        <end position="396"/>
    </location>
</feature>
<proteinExistence type="predicted"/>
<feature type="domain" description="Zinc-finger" evidence="11">
    <location>
        <begin position="234"/>
        <end position="330"/>
    </location>
</feature>
<comment type="subcellular location">
    <subcellularLocation>
        <location evidence="2">Cytoplasm</location>
    </subcellularLocation>
    <subcellularLocation>
        <location evidence="1">Nucleus</location>
    </subcellularLocation>
</comment>
<keyword evidence="5" id="KW-0597">Phosphoprotein</keyword>
<evidence type="ECO:0000256" key="5">
    <source>
        <dbReference type="ARBA" id="ARBA00022553"/>
    </source>
</evidence>
<evidence type="ECO:0000256" key="2">
    <source>
        <dbReference type="ARBA" id="ARBA00004496"/>
    </source>
</evidence>
<keyword evidence="6" id="KW-0832">Ubl conjugation</keyword>
<organism evidence="12 13">
    <name type="scientific">Solanum verrucosum</name>
    <dbReference type="NCBI Taxonomy" id="315347"/>
    <lineage>
        <taxon>Eukaryota</taxon>
        <taxon>Viridiplantae</taxon>
        <taxon>Streptophyta</taxon>
        <taxon>Embryophyta</taxon>
        <taxon>Tracheophyta</taxon>
        <taxon>Spermatophyta</taxon>
        <taxon>Magnoliopsida</taxon>
        <taxon>eudicotyledons</taxon>
        <taxon>Gunneridae</taxon>
        <taxon>Pentapetalae</taxon>
        <taxon>asterids</taxon>
        <taxon>lamiids</taxon>
        <taxon>Solanales</taxon>
        <taxon>Solanaceae</taxon>
        <taxon>Solanoideae</taxon>
        <taxon>Solaneae</taxon>
        <taxon>Solanum</taxon>
    </lineage>
</organism>
<keyword evidence="3" id="KW-0963">Cytoplasm</keyword>
<dbReference type="GO" id="GO:0005634">
    <property type="term" value="C:nucleus"/>
    <property type="evidence" value="ECO:0007669"/>
    <property type="project" value="UniProtKB-SubCell"/>
</dbReference>
<feature type="region of interest" description="Disordered" evidence="10">
    <location>
        <begin position="19"/>
        <end position="111"/>
    </location>
</feature>
<keyword evidence="7" id="KW-0805">Transcription regulation</keyword>
<evidence type="ECO:0000259" key="11">
    <source>
        <dbReference type="Pfam" id="PF10497"/>
    </source>
</evidence>
<dbReference type="GO" id="GO:0005737">
    <property type="term" value="C:cytoplasm"/>
    <property type="evidence" value="ECO:0007669"/>
    <property type="project" value="UniProtKB-SubCell"/>
</dbReference>
<dbReference type="PANTHER" id="PTHR31169:SF33">
    <property type="entry name" value="CELL DIVISION CYCLE-ASSOCIATED 7-LIKE PROTEIN"/>
    <property type="match status" value="1"/>
</dbReference>
<evidence type="ECO:0000256" key="1">
    <source>
        <dbReference type="ARBA" id="ARBA00004123"/>
    </source>
</evidence>
<feature type="compositionally biased region" description="Basic residues" evidence="10">
    <location>
        <begin position="36"/>
        <end position="84"/>
    </location>
</feature>
<protein>
    <recommendedName>
        <fullName evidence="11">Zinc-finger domain-containing protein</fullName>
    </recommendedName>
</protein>
<evidence type="ECO:0000256" key="6">
    <source>
        <dbReference type="ARBA" id="ARBA00022843"/>
    </source>
</evidence>
<evidence type="ECO:0000313" key="13">
    <source>
        <dbReference type="Proteomes" id="UP001234989"/>
    </source>
</evidence>
<evidence type="ECO:0000256" key="4">
    <source>
        <dbReference type="ARBA" id="ARBA00022499"/>
    </source>
</evidence>
<evidence type="ECO:0000256" key="7">
    <source>
        <dbReference type="ARBA" id="ARBA00023015"/>
    </source>
</evidence>
<feature type="compositionally biased region" description="Basic and acidic residues" evidence="10">
    <location>
        <begin position="369"/>
        <end position="384"/>
    </location>
</feature>
<keyword evidence="9" id="KW-0539">Nucleus</keyword>
<feature type="region of interest" description="Disordered" evidence="10">
    <location>
        <begin position="363"/>
        <end position="396"/>
    </location>
</feature>
<evidence type="ECO:0000256" key="9">
    <source>
        <dbReference type="ARBA" id="ARBA00023242"/>
    </source>
</evidence>